<accession>A0AAN7PDA3</accession>
<feature type="region of interest" description="Disordered" evidence="1">
    <location>
        <begin position="2290"/>
        <end position="2338"/>
    </location>
</feature>
<feature type="compositionally biased region" description="Basic and acidic residues" evidence="1">
    <location>
        <begin position="713"/>
        <end position="799"/>
    </location>
</feature>
<dbReference type="Proteomes" id="UP001353858">
    <property type="component" value="Unassembled WGS sequence"/>
</dbReference>
<feature type="compositionally biased region" description="Basic and acidic residues" evidence="1">
    <location>
        <begin position="814"/>
        <end position="853"/>
    </location>
</feature>
<dbReference type="EMBL" id="JARPUR010000003">
    <property type="protein sequence ID" value="KAK4880286.1"/>
    <property type="molecule type" value="Genomic_DNA"/>
</dbReference>
<evidence type="ECO:0000313" key="4">
    <source>
        <dbReference type="Proteomes" id="UP001353858"/>
    </source>
</evidence>
<feature type="compositionally biased region" description="Basic and acidic residues" evidence="1">
    <location>
        <begin position="617"/>
        <end position="696"/>
    </location>
</feature>
<feature type="compositionally biased region" description="Basic and acidic residues" evidence="1">
    <location>
        <begin position="2294"/>
        <end position="2308"/>
    </location>
</feature>
<reference evidence="4" key="1">
    <citation type="submission" date="2023-01" db="EMBL/GenBank/DDBJ databases">
        <title>Key to firefly adult light organ development and bioluminescence: homeobox transcription factors regulate luciferase expression and transportation to peroxisome.</title>
        <authorList>
            <person name="Fu X."/>
        </authorList>
    </citation>
    <scope>NUCLEOTIDE SEQUENCE [LARGE SCALE GENOMIC DNA]</scope>
</reference>
<feature type="domain" description="Tudor" evidence="2">
    <location>
        <begin position="476"/>
        <end position="534"/>
    </location>
</feature>
<dbReference type="InterPro" id="IPR035437">
    <property type="entry name" value="SNase_OB-fold_sf"/>
</dbReference>
<evidence type="ECO:0000313" key="3">
    <source>
        <dbReference type="EMBL" id="KAK4880286.1"/>
    </source>
</evidence>
<feature type="compositionally biased region" description="Basic and acidic residues" evidence="1">
    <location>
        <begin position="2086"/>
        <end position="2193"/>
    </location>
</feature>
<feature type="region of interest" description="Disordered" evidence="1">
    <location>
        <begin position="1969"/>
        <end position="2059"/>
    </location>
</feature>
<feature type="domain" description="Tudor" evidence="2">
    <location>
        <begin position="1587"/>
        <end position="1645"/>
    </location>
</feature>
<feature type="region of interest" description="Disordered" evidence="1">
    <location>
        <begin position="617"/>
        <end position="858"/>
    </location>
</feature>
<feature type="domain" description="Tudor" evidence="2">
    <location>
        <begin position="289"/>
        <end position="347"/>
    </location>
</feature>
<dbReference type="PANTHER" id="PTHR22948:SF29">
    <property type="entry name" value="FI02030P-RELATED"/>
    <property type="match status" value="1"/>
</dbReference>
<dbReference type="PANTHER" id="PTHR22948">
    <property type="entry name" value="TUDOR DOMAIN CONTAINING PROTEIN"/>
    <property type="match status" value="1"/>
</dbReference>
<dbReference type="SMART" id="SM00333">
    <property type="entry name" value="TUDOR"/>
    <property type="match status" value="8"/>
</dbReference>
<protein>
    <recommendedName>
        <fullName evidence="2">Tudor domain-containing protein</fullName>
    </recommendedName>
</protein>
<feature type="domain" description="Tudor" evidence="2">
    <location>
        <begin position="929"/>
        <end position="987"/>
    </location>
</feature>
<feature type="compositionally biased region" description="Polar residues" evidence="1">
    <location>
        <begin position="2312"/>
        <end position="2328"/>
    </location>
</feature>
<evidence type="ECO:0000256" key="1">
    <source>
        <dbReference type="SAM" id="MobiDB-lite"/>
    </source>
</evidence>
<feature type="compositionally biased region" description="Basic and acidic residues" evidence="1">
    <location>
        <begin position="2000"/>
        <end position="2019"/>
    </location>
</feature>
<feature type="compositionally biased region" description="Acidic residues" evidence="1">
    <location>
        <begin position="2195"/>
        <end position="2206"/>
    </location>
</feature>
<keyword evidence="4" id="KW-1185">Reference proteome</keyword>
<dbReference type="Gene3D" id="2.40.50.90">
    <property type="match status" value="5"/>
</dbReference>
<organism evidence="3 4">
    <name type="scientific">Aquatica leii</name>
    <dbReference type="NCBI Taxonomy" id="1421715"/>
    <lineage>
        <taxon>Eukaryota</taxon>
        <taxon>Metazoa</taxon>
        <taxon>Ecdysozoa</taxon>
        <taxon>Arthropoda</taxon>
        <taxon>Hexapoda</taxon>
        <taxon>Insecta</taxon>
        <taxon>Pterygota</taxon>
        <taxon>Neoptera</taxon>
        <taxon>Endopterygota</taxon>
        <taxon>Coleoptera</taxon>
        <taxon>Polyphaga</taxon>
        <taxon>Elateriformia</taxon>
        <taxon>Elateroidea</taxon>
        <taxon>Lampyridae</taxon>
        <taxon>Luciolinae</taxon>
        <taxon>Aquatica</taxon>
    </lineage>
</organism>
<dbReference type="PROSITE" id="PS50304">
    <property type="entry name" value="TUDOR"/>
    <property type="match status" value="8"/>
</dbReference>
<feature type="domain" description="Tudor" evidence="2">
    <location>
        <begin position="57"/>
        <end position="117"/>
    </location>
</feature>
<dbReference type="CDD" id="cd20379">
    <property type="entry name" value="Tudor_dTUD-like"/>
    <property type="match status" value="1"/>
</dbReference>
<gene>
    <name evidence="3" type="ORF">RN001_008432</name>
</gene>
<feature type="compositionally biased region" description="Polar residues" evidence="1">
    <location>
        <begin position="2038"/>
        <end position="2048"/>
    </location>
</feature>
<feature type="compositionally biased region" description="Acidic residues" evidence="1">
    <location>
        <begin position="2020"/>
        <end position="2034"/>
    </location>
</feature>
<dbReference type="InterPro" id="IPR002999">
    <property type="entry name" value="Tudor"/>
</dbReference>
<feature type="domain" description="Tudor" evidence="2">
    <location>
        <begin position="1405"/>
        <end position="1462"/>
    </location>
</feature>
<dbReference type="Gene3D" id="2.30.30.140">
    <property type="match status" value="8"/>
</dbReference>
<name>A0AAN7PDA3_9COLE</name>
<feature type="domain" description="Tudor" evidence="2">
    <location>
        <begin position="1219"/>
        <end position="1276"/>
    </location>
</feature>
<feature type="compositionally biased region" description="Polar residues" evidence="1">
    <location>
        <begin position="800"/>
        <end position="810"/>
    </location>
</feature>
<dbReference type="GO" id="GO:0005737">
    <property type="term" value="C:cytoplasm"/>
    <property type="evidence" value="ECO:0007669"/>
    <property type="project" value="UniProtKB-ARBA"/>
</dbReference>
<dbReference type="FunFam" id="2.30.30.140:FF:000018">
    <property type="entry name" value="Serine/threonine-protein kinase 31"/>
    <property type="match status" value="1"/>
</dbReference>
<sequence>MSMTTTNSLYITYVEKHGAFLRIWGQIDKNLSMAIENSLLELTSQIDHGHYVPAINNIPIGLFCCAKYKDGKYYRARVSNVVMLSQNLVEVHFIDYGNKEILPVTNIRTINHLTPALPSLPPQAHDFILANVTHIGLAWDNNTIALISNEIRYMELQFIVMQQVNSYTLIKLFKNGEDFALTLFNRGLVLSMASVSQTMILQSSGVRSTNIPTPITPAPQPVVAPVTPTPALLSYKAVTIEPGTENNVYVSYVCDGPCQFSVQLQKLEDSLARLMRELNRMPLHPLEEDPLPGTVCVAKCIEDDHICRAVVTSMVDGQYKVFYVDFGNTEIVPITNLYQIPFKYVILKVMAMRYALAGLERSSVTLEMKCAFKEFVSDKLLRMRSLPPPSRSALPLCNLWDSNNINVLDVLKKAAMLAYPEAVQLTRGFSQEVLVSYVYSCSHFYVQLKAKEEDLRKVMAELQAHCPDGELVQASQIKPGLPCCALFDADAQWYRAQILAHEKNIARVRYVDYGNEELVDVNNLRMPVGNLLTALRPQALECCLNGYQNMGDDVERDNILEELILEKEFTMRVIEMQSSRALVDLIDNARYNVGSLLLERLASARSQVSPLLIQESHHIEQRKRQSPKVSHDGHNKFDRTNSRDSDKGWGRQDSYDKGFSPKESSEKTFTPRENRGFPKRDTNERFNQGSRDKNFSRDSNQSTNDDEWTNSNFKEKSWNQNKREMNSDNERNNNRRQESWRQEKPPRDDFKKDSWDDGGEKPTFRGKRDDFKKGGDSDQGFEKSWGKGKADGFKKDNWRNESSNWKQRSPNPKEASEKSWSDGSEKNCRGKSRDEKPFRKNDFKDRGNREPFTKPRSNAMETSFKKVEDPAEYTDVFTYLDLHGKTEEVLISWFHNPSNFFCQLKQHQEEFRNLMEDIQNTYCKIKPENVPVNAPVVALFPEDKVLYRGYVHELKGNQYHVQYVDFGNFATTSKVWPIEKKFLKLPAQAICCALNAVTPVNETDGWVNIDAFAPFFEKEDFTGTFTLVQDNGYLVDLFSGNQSLSESLITAGLAKPLVEEYFDSSILCGQQLRVTLGDIQSLQEFYIVLQNDVQLLSTLHNLETATETFEDTLKEYCGQVVIMYVDNVLEHALQITLYDTTGVKLKLVEPDEGAFETVDPFCPLPVLSSTISGWVSYLTPSDDKFKMFIQPTEYASYVVDLLDQLYNQYDTTTLETPVEVVIGSYYAIRSTDTNWYRGLVSSVEEENVTVTYVDYGNSETVAITEVRELTQEFKELHALALEVLVADIDDSYNEQEVTATVWYGEECWEATVAKTSDVQEVVEVPPAQIPIEPTTEEQPPQLPEPENVVQSTEEPDAVAIGFAVFLSHVDSPSQFYLQLQEALGEIEALQSSLQEQIDSYPDLENPAAGVLCAAPYSLDQQWYRAQVLDADNDITTVRFVDYGNTDVITNATTPVKTLSADMLALEQHARRCSLLVKPKEGEEWSSAAYERFEVLTSCDNLSIEIIHQDEKTTYVDLYANGVNVADALLQEDLAAKLELETESSCSGYVSNLNSPSEFWIQLENSVADLEWIADQLLSAANFPELEDLTPGSLCAALYPEDEMWYRARILSNTIAGLEVLFIDYGNSCTCTGLRQLPEDLIMLPALAQKCSLQKPIGLLQWPVLATDKFKEISADGATIFNIEKLSTGETLIVNLLLESEDISWKLMPETVKGYISHIDSVSSFWIQKDDDSLKLEEMSEEFLAASEWSICEEMAVGDIVAALQVEDELWYRAKVLSINDSEYEVLFIDYGNVGVTKDIRCYDKSDVPPLANKYKLEPLPGFRWMDNEATEKLKELSMEGATVFDVEFTSEDAVRLYLDGIDIRTNMDGVAISSVQSTPKKAIIPMSTTKDPEEELHSNEFLELIDDSKNVEISAITDDANHLEISDSVETNENISKLENVEELNHGDENLEMNEGATTLKNCDNEDEGFEAEEDTHNVENLETNELENESSEDVQSRSPKIDKDANTMKSEETVKDREPEEENEINVESETTEIDQAANNLKNNDVTNVKVPESQENEIKLEDEVESSKIDKDVNTLKNDDVTNIRGSENEIKPEDDHEVESPKIDKDVNTLKNDDVTNIRGSENEIKPEDDHEVESPKIDKDVNTLKNDDVTNIRSSENEIKPEDDHEVESPKIDTDVKDKVEDEGNKPENEVNIEPETTEIDQDSNTMQNDDVATVRDLKTEENQFKPETDLNVQSPKLEGANTLKNDDVTNVKGPESEENDLNAPKIEEKVNSPESVNYVAKLNNVESSETEKETITLEKERKGAGTPTLTDNCKNESVNNSVECSEVKDNKPE</sequence>
<dbReference type="Pfam" id="PF00567">
    <property type="entry name" value="TUDOR"/>
    <property type="match status" value="8"/>
</dbReference>
<dbReference type="SUPFAM" id="SSF63748">
    <property type="entry name" value="Tudor/PWWP/MBT"/>
    <property type="match status" value="8"/>
</dbReference>
<feature type="compositionally biased region" description="Acidic residues" evidence="1">
    <location>
        <begin position="1983"/>
        <end position="1993"/>
    </location>
</feature>
<proteinExistence type="predicted"/>
<feature type="domain" description="Tudor" evidence="2">
    <location>
        <begin position="1753"/>
        <end position="1811"/>
    </location>
</feature>
<evidence type="ECO:0000259" key="2">
    <source>
        <dbReference type="PROSITE" id="PS50304"/>
    </source>
</evidence>
<comment type="caution">
    <text evidence="3">The sequence shown here is derived from an EMBL/GenBank/DDBJ whole genome shotgun (WGS) entry which is preliminary data.</text>
</comment>
<feature type="compositionally biased region" description="Basic and acidic residues" evidence="1">
    <location>
        <begin position="2217"/>
        <end position="2233"/>
    </location>
</feature>
<feature type="region of interest" description="Disordered" evidence="1">
    <location>
        <begin position="2086"/>
        <end position="2277"/>
    </location>
</feature>
<dbReference type="InterPro" id="IPR050621">
    <property type="entry name" value="Tudor_domain_containing"/>
</dbReference>